<accession>A0A1H1Y697</accession>
<dbReference type="Pfam" id="PF03403">
    <property type="entry name" value="PAF-AH_p_II"/>
    <property type="match status" value="1"/>
</dbReference>
<dbReference type="PANTHER" id="PTHR10272">
    <property type="entry name" value="PLATELET-ACTIVATING FACTOR ACETYLHYDROLASE"/>
    <property type="match status" value="1"/>
</dbReference>
<proteinExistence type="predicted"/>
<dbReference type="STRING" id="117157.SAMN04489717_5316"/>
<dbReference type="InterPro" id="IPR029058">
    <property type="entry name" value="AB_hydrolase_fold"/>
</dbReference>
<dbReference type="Proteomes" id="UP000198983">
    <property type="component" value="Chromosome I"/>
</dbReference>
<dbReference type="EMBL" id="LT629732">
    <property type="protein sequence ID" value="SDT16905.1"/>
    <property type="molecule type" value="Genomic_DNA"/>
</dbReference>
<keyword evidence="3" id="KW-0443">Lipid metabolism</keyword>
<keyword evidence="1" id="KW-0378">Hydrolase</keyword>
<dbReference type="PANTHER" id="PTHR10272:SF0">
    <property type="entry name" value="PLATELET-ACTIVATING FACTOR ACETYLHYDROLASE"/>
    <property type="match status" value="1"/>
</dbReference>
<evidence type="ECO:0000256" key="1">
    <source>
        <dbReference type="ARBA" id="ARBA00022801"/>
    </source>
</evidence>
<evidence type="ECO:0000313" key="4">
    <source>
        <dbReference type="EMBL" id="SDT16905.1"/>
    </source>
</evidence>
<evidence type="ECO:0000256" key="3">
    <source>
        <dbReference type="ARBA" id="ARBA00023098"/>
    </source>
</evidence>
<name>A0A1H1Y697_9ACTN</name>
<keyword evidence="5" id="KW-1185">Reference proteome</keyword>
<dbReference type="GO" id="GO:0016042">
    <property type="term" value="P:lipid catabolic process"/>
    <property type="evidence" value="ECO:0007669"/>
    <property type="project" value="UniProtKB-KW"/>
</dbReference>
<reference evidence="4 5" key="1">
    <citation type="submission" date="2016-10" db="EMBL/GenBank/DDBJ databases">
        <authorList>
            <person name="de Groot N.N."/>
        </authorList>
    </citation>
    <scope>NUCLEOTIDE SEQUENCE [LARGE SCALE GENOMIC DNA]</scope>
    <source>
        <strain evidence="4 5">DSM 22024</strain>
    </source>
</reference>
<evidence type="ECO:0000313" key="5">
    <source>
        <dbReference type="Proteomes" id="UP000198983"/>
    </source>
</evidence>
<evidence type="ECO:0000256" key="2">
    <source>
        <dbReference type="ARBA" id="ARBA00022963"/>
    </source>
</evidence>
<dbReference type="AlphaFoldDB" id="A0A1H1Y697"/>
<organism evidence="4 5">
    <name type="scientific">Actinopolymorpha singaporensis</name>
    <dbReference type="NCBI Taxonomy" id="117157"/>
    <lineage>
        <taxon>Bacteria</taxon>
        <taxon>Bacillati</taxon>
        <taxon>Actinomycetota</taxon>
        <taxon>Actinomycetes</taxon>
        <taxon>Propionibacteriales</taxon>
        <taxon>Actinopolymorphaceae</taxon>
        <taxon>Actinopolymorpha</taxon>
    </lineage>
</organism>
<keyword evidence="2" id="KW-0442">Lipid degradation</keyword>
<protein>
    <recommendedName>
        <fullName evidence="6">Alpha/beta hydrolase family protein</fullName>
    </recommendedName>
</protein>
<dbReference type="SUPFAM" id="SSF53474">
    <property type="entry name" value="alpha/beta-Hydrolases"/>
    <property type="match status" value="1"/>
</dbReference>
<dbReference type="GO" id="GO:0003847">
    <property type="term" value="F:1-alkyl-2-acetylglycerophosphocholine esterase activity"/>
    <property type="evidence" value="ECO:0007669"/>
    <property type="project" value="TreeGrafter"/>
</dbReference>
<dbReference type="Gene3D" id="3.40.50.1820">
    <property type="entry name" value="alpha/beta hydrolase"/>
    <property type="match status" value="1"/>
</dbReference>
<sequence>MRGMSHVHVYPDAPGPARPSRRAVTVSAVLGAFLVASGADVAAARTASADILLRLPAPTGPHPVGLTTWYLVDRSRRDPWDGTIPVRELVATVFYPARGVRRHPPAPQLAPVAAAVFGALAPYQHPGLPVAGVDWAATMTHAHQDAPAAPARRPVLLHSPGGGDPRGFGAGLAQDLASHGFVVVTVDHPGDALVVEFPGTTEYRGDVVRTTAFREDPRSNPATFDTMISTRIADLRFVLDQVEVLAGGGNPDATGRALPTGLARAVDPRRVGVYGHSAGGTAVAQATYDDRRMDAAIDLEGYLDHPGERPGEPGRLFPVAEYGVNRPLLLWGTDGFPDRAGMERSWQPMLAHPGGWTRRRELRDAAHWAFTDFAAFAPQLQAAGLMTADARTALVGAIEPARSVPTVRTGVREFFACHLGT</sequence>
<evidence type="ECO:0008006" key="6">
    <source>
        <dbReference type="Google" id="ProtNLM"/>
    </source>
</evidence>
<gene>
    <name evidence="4" type="ORF">SAMN04489717_5316</name>
</gene>